<dbReference type="PANTHER" id="PTHR33112:SF16">
    <property type="entry name" value="HETEROKARYON INCOMPATIBILITY DOMAIN-CONTAINING PROTEIN"/>
    <property type="match status" value="1"/>
</dbReference>
<reference evidence="2" key="1">
    <citation type="journal article" date="2020" name="Stud. Mycol.">
        <title>101 Dothideomycetes genomes: a test case for predicting lifestyles and emergence of pathogens.</title>
        <authorList>
            <person name="Haridas S."/>
            <person name="Albert R."/>
            <person name="Binder M."/>
            <person name="Bloem J."/>
            <person name="Labutti K."/>
            <person name="Salamov A."/>
            <person name="Andreopoulos B."/>
            <person name="Baker S."/>
            <person name="Barry K."/>
            <person name="Bills G."/>
            <person name="Bluhm B."/>
            <person name="Cannon C."/>
            <person name="Castanera R."/>
            <person name="Culley D."/>
            <person name="Daum C."/>
            <person name="Ezra D."/>
            <person name="Gonzalez J."/>
            <person name="Henrissat B."/>
            <person name="Kuo A."/>
            <person name="Liang C."/>
            <person name="Lipzen A."/>
            <person name="Lutzoni F."/>
            <person name="Magnuson J."/>
            <person name="Mondo S."/>
            <person name="Nolan M."/>
            <person name="Ohm R."/>
            <person name="Pangilinan J."/>
            <person name="Park H.-J."/>
            <person name="Ramirez L."/>
            <person name="Alfaro M."/>
            <person name="Sun H."/>
            <person name="Tritt A."/>
            <person name="Yoshinaga Y."/>
            <person name="Zwiers L.-H."/>
            <person name="Turgeon B."/>
            <person name="Goodwin S."/>
            <person name="Spatafora J."/>
            <person name="Crous P."/>
            <person name="Grigoriev I."/>
        </authorList>
    </citation>
    <scope>NUCLEOTIDE SEQUENCE</scope>
    <source>
        <strain evidence="2">CBS 119925</strain>
    </source>
</reference>
<dbReference type="Proteomes" id="UP000799440">
    <property type="component" value="Unassembled WGS sequence"/>
</dbReference>
<gene>
    <name evidence="2" type="ORF">M011DRAFT_414917</name>
</gene>
<sequence length="663" mass="74813">MSEEHPAVTDTPELSLQHYQARLTEQLPTDPVAPHTCEHCSNLVLVFGDPPEEEEEDELEYYYSFHARITGLTQQSAQAGRDSGCPLYHNPELPSRANIAMGEVPLPSYREKHSNEYVYNGLMLGEGPAERQAEQNYSYFQDSGTPQPGFEFVTWTSHHLPATEASFAQAKLWLQQCLENHEGCTPPNQSFVPTRLVKIPTSDEAAYIHVVETKGKYRPWCALSYCWGEPQIMQNLSKASWTANSRTIPLSLLPTTILDAILVARRLGIPYIWIDALCIKQDDVQDMNRELATMPPIYKNSLLTISAATAATSAEGFLRPRPLFGAYTFGYPIRLRSRYKDGNEGYVILQRVDRVNEPIHSRAWTLQEHILSPRILSYNTAFLEWSCRSLTQPDCAHRSAYTISRLDSVVASHWSLKELFSSNGGQEKEEKKGAMHIWEIIVQKYSRRSLSFPDDKLNALSAMAQELGNKTKWQYAAGMWKDTAANMICWILVPSGKRPKKYRAPSWSWASLDGEVGSLLHLDTENELQGTIEDVYLSPASETLPYGSVREGSLTVRSVSLAVTYSTQENVFRELQNVNNSTIFWDAPQDDFGSGDQDCELHLLPITIPDRVGFDCLILKPVSDEPMQYQRVGLLSCTDDEEDSPGYLRGLAKLNKPRLYVIV</sequence>
<dbReference type="OrthoDB" id="5125733at2759"/>
<dbReference type="Pfam" id="PF06985">
    <property type="entry name" value="HET"/>
    <property type="match status" value="1"/>
</dbReference>
<evidence type="ECO:0000313" key="3">
    <source>
        <dbReference type="Proteomes" id="UP000799440"/>
    </source>
</evidence>
<name>A0A6A6VPZ4_9PLEO</name>
<accession>A0A6A6VPZ4</accession>
<evidence type="ECO:0000313" key="2">
    <source>
        <dbReference type="EMBL" id="KAF2751939.1"/>
    </source>
</evidence>
<evidence type="ECO:0000259" key="1">
    <source>
        <dbReference type="Pfam" id="PF06985"/>
    </source>
</evidence>
<organism evidence="2 3">
    <name type="scientific">Sporormia fimetaria CBS 119925</name>
    <dbReference type="NCBI Taxonomy" id="1340428"/>
    <lineage>
        <taxon>Eukaryota</taxon>
        <taxon>Fungi</taxon>
        <taxon>Dikarya</taxon>
        <taxon>Ascomycota</taxon>
        <taxon>Pezizomycotina</taxon>
        <taxon>Dothideomycetes</taxon>
        <taxon>Pleosporomycetidae</taxon>
        <taxon>Pleosporales</taxon>
        <taxon>Sporormiaceae</taxon>
        <taxon>Sporormia</taxon>
    </lineage>
</organism>
<protein>
    <submittedName>
        <fullName evidence="2">HET-domain-containing protein</fullName>
    </submittedName>
</protein>
<dbReference type="AlphaFoldDB" id="A0A6A6VPZ4"/>
<feature type="domain" description="Heterokaryon incompatibility" evidence="1">
    <location>
        <begin position="220"/>
        <end position="368"/>
    </location>
</feature>
<dbReference type="PANTHER" id="PTHR33112">
    <property type="entry name" value="DOMAIN PROTEIN, PUTATIVE-RELATED"/>
    <property type="match status" value="1"/>
</dbReference>
<proteinExistence type="predicted"/>
<dbReference type="InterPro" id="IPR010730">
    <property type="entry name" value="HET"/>
</dbReference>
<keyword evidence="3" id="KW-1185">Reference proteome</keyword>
<dbReference type="EMBL" id="MU006561">
    <property type="protein sequence ID" value="KAF2751939.1"/>
    <property type="molecule type" value="Genomic_DNA"/>
</dbReference>